<comment type="similarity">
    <text evidence="1">Belongs to the short-chain dehydrogenases/reductases (SDR) family.</text>
</comment>
<dbReference type="Gene3D" id="3.40.50.720">
    <property type="entry name" value="NAD(P)-binding Rossmann-like Domain"/>
    <property type="match status" value="2"/>
</dbReference>
<dbReference type="InterPro" id="IPR002347">
    <property type="entry name" value="SDR_fam"/>
</dbReference>
<proteinExistence type="inferred from homology"/>
<sequence>MNILETLATSGPGRLLTKQLGLKEPPTLRREDTLPAGDILAYATGRSTLAVDTLGLLGIAPGAPLIDDHHDHTPAYDDKPGALIIDATDLALLDDLELLRQVLRPAVRGLEKSGRIIILGPRPEDAAADNHEARAAAEALDGIMRTVGKELRGGSTANLVRVCPDTQAGDLASTLSFLIEGRSAFVSGQTWEVKTGAGDHGVDKRPYAGRIVAVTGAARGIGSAIARVFAEQGATVVGIDLPAAGGELSELISEIGGSALPLDITDDDAAHRITDHITRTHGADARLWAIVHNAGITRDKSIVNLDAKKWRQVIDINLKAEMAINADLLAERGPGGFGDEARIVGIASTSGIAGNKGQSNYAASKAGVIGYTDSLSRELADSGITANAVAPGFIETDMTAEIPYLRREIARRVNSLSQGGRPVDVAETIAYLCQPASGAVQGQTIRVCGQNLVGK</sequence>
<name>A0A2U1T6M4_9CORY</name>
<gene>
    <name evidence="3" type="ORF">DF222_06715</name>
</gene>
<evidence type="ECO:0000256" key="1">
    <source>
        <dbReference type="ARBA" id="ARBA00006484"/>
    </source>
</evidence>
<evidence type="ECO:0000259" key="2">
    <source>
        <dbReference type="SMART" id="SM00822"/>
    </source>
</evidence>
<reference evidence="4" key="1">
    <citation type="submission" date="2018-04" db="EMBL/GenBank/DDBJ databases">
        <authorList>
            <person name="Liu S."/>
            <person name="Wang Z."/>
            <person name="Li J."/>
        </authorList>
    </citation>
    <scope>NUCLEOTIDE SEQUENCE [LARGE SCALE GENOMIC DNA]</scope>
    <source>
        <strain evidence="4">2189</strain>
    </source>
</reference>
<feature type="domain" description="Ketoreductase" evidence="2">
    <location>
        <begin position="210"/>
        <end position="392"/>
    </location>
</feature>
<dbReference type="SUPFAM" id="SSF51735">
    <property type="entry name" value="NAD(P)-binding Rossmann-fold domains"/>
    <property type="match status" value="1"/>
</dbReference>
<dbReference type="FunFam" id="3.40.50.720:FF:000338">
    <property type="entry name" value="3-oxoacyl-ACP reductase FabG"/>
    <property type="match status" value="1"/>
</dbReference>
<protein>
    <submittedName>
        <fullName evidence="3">3-oxoacyl-ACP reductase</fullName>
    </submittedName>
</protein>
<dbReference type="Pfam" id="PF13561">
    <property type="entry name" value="adh_short_C2"/>
    <property type="match status" value="1"/>
</dbReference>
<dbReference type="GO" id="GO:0016616">
    <property type="term" value="F:oxidoreductase activity, acting on the CH-OH group of donors, NAD or NADP as acceptor"/>
    <property type="evidence" value="ECO:0007669"/>
    <property type="project" value="TreeGrafter"/>
</dbReference>
<dbReference type="EMBL" id="QEEZ01000010">
    <property type="protein sequence ID" value="PWC01623.1"/>
    <property type="molecule type" value="Genomic_DNA"/>
</dbReference>
<dbReference type="AlphaFoldDB" id="A0A2U1T6M4"/>
<dbReference type="PANTHER" id="PTHR42760:SF78">
    <property type="entry name" value="3-OXOACYL-[ACYL-CARRIER-PROTEIN] REDUCTASE [NADH]"/>
    <property type="match status" value="1"/>
</dbReference>
<evidence type="ECO:0000313" key="3">
    <source>
        <dbReference type="EMBL" id="PWC01623.1"/>
    </source>
</evidence>
<dbReference type="RefSeq" id="WP_108431256.1">
    <property type="nucleotide sequence ID" value="NZ_CP026947.1"/>
</dbReference>
<dbReference type="InterPro" id="IPR020904">
    <property type="entry name" value="Sc_DH/Rdtase_CS"/>
</dbReference>
<comment type="caution">
    <text evidence="3">The sequence shown here is derived from an EMBL/GenBank/DDBJ whole genome shotgun (WGS) entry which is preliminary data.</text>
</comment>
<accession>A0A2U1T6M4</accession>
<evidence type="ECO:0000313" key="4">
    <source>
        <dbReference type="Proteomes" id="UP000244989"/>
    </source>
</evidence>
<organism evidence="3 4">
    <name type="scientific">Corynebacterium yudongzhengii</name>
    <dbReference type="NCBI Taxonomy" id="2080740"/>
    <lineage>
        <taxon>Bacteria</taxon>
        <taxon>Bacillati</taxon>
        <taxon>Actinomycetota</taxon>
        <taxon>Actinomycetes</taxon>
        <taxon>Mycobacteriales</taxon>
        <taxon>Corynebacteriaceae</taxon>
        <taxon>Corynebacterium</taxon>
    </lineage>
</organism>
<dbReference type="InterPro" id="IPR057326">
    <property type="entry name" value="KR_dom"/>
</dbReference>
<dbReference type="PANTHER" id="PTHR42760">
    <property type="entry name" value="SHORT-CHAIN DEHYDROGENASES/REDUCTASES FAMILY MEMBER"/>
    <property type="match status" value="1"/>
</dbReference>
<dbReference type="PROSITE" id="PS00061">
    <property type="entry name" value="ADH_SHORT"/>
    <property type="match status" value="1"/>
</dbReference>
<dbReference type="PRINTS" id="PR00081">
    <property type="entry name" value="GDHRDH"/>
</dbReference>
<keyword evidence="4" id="KW-1185">Reference proteome</keyword>
<dbReference type="PRINTS" id="PR00080">
    <property type="entry name" value="SDRFAMILY"/>
</dbReference>
<dbReference type="Proteomes" id="UP000244989">
    <property type="component" value="Unassembled WGS sequence"/>
</dbReference>
<dbReference type="InterPro" id="IPR036291">
    <property type="entry name" value="NAD(P)-bd_dom_sf"/>
</dbReference>
<dbReference type="SMART" id="SM00822">
    <property type="entry name" value="PKS_KR"/>
    <property type="match status" value="1"/>
</dbReference>
<dbReference type="NCBIfam" id="NF006110">
    <property type="entry name" value="PRK08261.1"/>
    <property type="match status" value="1"/>
</dbReference>
<dbReference type="KEGG" id="cyz:C3B44_04055"/>
<dbReference type="OrthoDB" id="9804774at2"/>